<dbReference type="EMBL" id="FXAM01000001">
    <property type="protein sequence ID" value="SMF94180.1"/>
    <property type="molecule type" value="Genomic_DNA"/>
</dbReference>
<evidence type="ECO:0000313" key="2">
    <source>
        <dbReference type="EMBL" id="SMF94180.1"/>
    </source>
</evidence>
<name>A0A1Y6CVD6_9GAMM</name>
<feature type="transmembrane region" description="Helical" evidence="1">
    <location>
        <begin position="57"/>
        <end position="79"/>
    </location>
</feature>
<dbReference type="RefSeq" id="WP_085211335.1">
    <property type="nucleotide sequence ID" value="NZ_FXAM01000001.1"/>
</dbReference>
<dbReference type="OrthoDB" id="5905880at2"/>
<proteinExistence type="predicted"/>
<evidence type="ECO:0000313" key="3">
    <source>
        <dbReference type="Proteomes" id="UP000192923"/>
    </source>
</evidence>
<dbReference type="AlphaFoldDB" id="A0A1Y6CVD6"/>
<keyword evidence="1" id="KW-0812">Transmembrane</keyword>
<reference evidence="2 3" key="1">
    <citation type="submission" date="2016-12" db="EMBL/GenBank/DDBJ databases">
        <authorList>
            <person name="Song W.-J."/>
            <person name="Kurnit D.M."/>
        </authorList>
    </citation>
    <scope>NUCLEOTIDE SEQUENCE [LARGE SCALE GENOMIC DNA]</scope>
    <source>
        <strain evidence="2 3">175</strain>
    </source>
</reference>
<gene>
    <name evidence="2" type="ORF">SAMN02949497_1489</name>
</gene>
<evidence type="ECO:0000256" key="1">
    <source>
        <dbReference type="SAM" id="Phobius"/>
    </source>
</evidence>
<dbReference type="STRING" id="1760988.SAMN02949497_1489"/>
<dbReference type="Proteomes" id="UP000192923">
    <property type="component" value="Unassembled WGS sequence"/>
</dbReference>
<protein>
    <submittedName>
        <fullName evidence="2">Uncharacterized protein</fullName>
    </submittedName>
</protein>
<organism evidence="2 3">
    <name type="scientific">Methylomagnum ishizawai</name>
    <dbReference type="NCBI Taxonomy" id="1760988"/>
    <lineage>
        <taxon>Bacteria</taxon>
        <taxon>Pseudomonadati</taxon>
        <taxon>Pseudomonadota</taxon>
        <taxon>Gammaproteobacteria</taxon>
        <taxon>Methylococcales</taxon>
        <taxon>Methylococcaceae</taxon>
        <taxon>Methylomagnum</taxon>
    </lineage>
</organism>
<accession>A0A1Y6CVD6</accession>
<keyword evidence="3" id="KW-1185">Reference proteome</keyword>
<sequence>MKRLYYLTDNLDSTEQISNDIHQAGITDWNFHVISKDEAGLYRRHIHGANLFHKQDVVCHAEFGALIGVVLAFFATLYAKEMEVFGPETSGFMDVAIFGFIAMFGTWLGGLAGLARENQAIAKFHDAIGAGQNLILVDVRRQKEPAIKALMAARHPEARLVQEGSNLVNPLKILWDSAA</sequence>
<keyword evidence="1" id="KW-1133">Transmembrane helix</keyword>
<keyword evidence="1" id="KW-0472">Membrane</keyword>
<feature type="transmembrane region" description="Helical" evidence="1">
    <location>
        <begin position="91"/>
        <end position="115"/>
    </location>
</feature>